<keyword evidence="2" id="KW-1185">Reference proteome</keyword>
<protein>
    <submittedName>
        <fullName evidence="1">Uncharacterized protein</fullName>
    </submittedName>
</protein>
<dbReference type="RefSeq" id="WP_173113002.1">
    <property type="nucleotide sequence ID" value="NZ_AP022829.1"/>
</dbReference>
<dbReference type="EMBL" id="AP022829">
    <property type="protein sequence ID" value="BCA88673.1"/>
    <property type="molecule type" value="Genomic_DNA"/>
</dbReference>
<gene>
    <name evidence="1" type="ORF">ADCFC_11710</name>
</gene>
<reference evidence="2" key="2">
    <citation type="submission" date="2020-03" db="EMBL/GenBank/DDBJ databases">
        <title>Complete Genome Sequence of Adlercreutzia sp. strain 8CFCBH1 Producing Equol, Isolated from Healthy Japanese Feces.</title>
        <authorList>
            <person name="Ogata Y."/>
            <person name="Sakamoto M."/>
            <person name="Ohkuma M."/>
            <person name="Hattori M."/>
            <person name="Suda W."/>
        </authorList>
    </citation>
    <scope>NUCLEOTIDE SEQUENCE [LARGE SCALE GENOMIC DNA]</scope>
    <source>
        <strain evidence="2">8CFCBH1</strain>
    </source>
</reference>
<evidence type="ECO:0000313" key="2">
    <source>
        <dbReference type="Proteomes" id="UP000501727"/>
    </source>
</evidence>
<evidence type="ECO:0000313" key="1">
    <source>
        <dbReference type="EMBL" id="BCA88673.1"/>
    </source>
</evidence>
<proteinExistence type="predicted"/>
<name>A0A6F8SKR1_9ACTN</name>
<dbReference type="Proteomes" id="UP000501727">
    <property type="component" value="Chromosome"/>
</dbReference>
<sequence length="86" mass="9806">MLIEMPSSAVMPNGSVLRLSKDAQECIYRIAKIDGCSLETALEMSVLVGSDFYSSDFWGHKIAEYYEETGTFSWLAFLDFCEKERF</sequence>
<accession>A0A6F8SKR1</accession>
<organism evidence="1 2">
    <name type="scientific">Adlercreutzia hattorii</name>
    <dbReference type="NCBI Taxonomy" id="2707299"/>
    <lineage>
        <taxon>Bacteria</taxon>
        <taxon>Bacillati</taxon>
        <taxon>Actinomycetota</taxon>
        <taxon>Coriobacteriia</taxon>
        <taxon>Eggerthellales</taxon>
        <taxon>Eggerthellaceae</taxon>
        <taxon>Adlercreutzia</taxon>
    </lineage>
</organism>
<dbReference type="KEGG" id="ahat:ADCFC_12920"/>
<reference evidence="2" key="1">
    <citation type="journal article" date="2020" name="Microbiol. Resour. Announc.">
        <title>Complete Genome Sequence of Adlercreutzia sp. Strain 8CFCBH1, a Potent Producer of Equol, Isolated from Healthy Japanese Feces.</title>
        <authorList>
            <person name="Ogata Y."/>
            <person name="Sakamoto M."/>
            <person name="Ohkuma M."/>
            <person name="Hattori M."/>
            <person name="Suda W."/>
        </authorList>
    </citation>
    <scope>NUCLEOTIDE SEQUENCE [LARGE SCALE GENOMIC DNA]</scope>
    <source>
        <strain evidence="2">8CFCBH1</strain>
    </source>
</reference>
<dbReference type="AlphaFoldDB" id="A0A6F8SKR1"/>